<dbReference type="InterPro" id="IPR057556">
    <property type="entry name" value="TPR_Slam"/>
</dbReference>
<feature type="domain" description="Surface lipoprotein assembly modifier N-terminal TPR repeats region" evidence="9">
    <location>
        <begin position="56"/>
        <end position="143"/>
    </location>
</feature>
<dbReference type="RefSeq" id="WP_172459479.1">
    <property type="nucleotide sequence ID" value="NZ_UHIA01000004.1"/>
</dbReference>
<evidence type="ECO:0000256" key="2">
    <source>
        <dbReference type="ARBA" id="ARBA00022452"/>
    </source>
</evidence>
<evidence type="ECO:0000313" key="11">
    <source>
        <dbReference type="Proteomes" id="UP000254575"/>
    </source>
</evidence>
<evidence type="ECO:0000256" key="5">
    <source>
        <dbReference type="ARBA" id="ARBA00023136"/>
    </source>
</evidence>
<gene>
    <name evidence="10" type="ORF">NCTC10717_01836</name>
</gene>
<sequence length="460" mass="53845">MRKKIYFILYLAASGISAQNLPNHLRDFGVDVAESKIHAPEDNIEYSNKEEISLSAEEAIEYALIQKDYEFLEQYLPMYRQQANADVILADFAQAAMLRQQFYPHSALPFYEKILALRPDYDFVRLAYAQALFEDRQYDLARTEILKINQSLLSENSRILLEKYLQEIDKFYRNQYRFEASIEKNDNINHAGKHENIVVQGLVLSKNPKSLPQSDTGMQLSADIHRLFPIYGAHHFQLGANLNALAYADSKDYNEYKSRIFAGYRYQTLRHQWDVKPYIGKNWLGSDDYNKELGMNVEYKYRFHPNWQARFGAGISHEKYDELSHLNANKYHANAMLLNQQSNYYLYGGIAANRRHTQSEQERETQASLFTGGQYVFENSFGIQADWQVVSRKFDQANTFYPDAREDIEHRARLGVFSPHFSWQGITPILNYQYVNTDSNLSELYDKTNSRVYFSIFKDF</sequence>
<keyword evidence="5" id="KW-0472">Membrane</keyword>
<evidence type="ECO:0000259" key="9">
    <source>
        <dbReference type="Pfam" id="PF24575"/>
    </source>
</evidence>
<dbReference type="AlphaFoldDB" id="A0A380MZU7"/>
<evidence type="ECO:0000256" key="1">
    <source>
        <dbReference type="ARBA" id="ARBA00004571"/>
    </source>
</evidence>
<dbReference type="Proteomes" id="UP000254575">
    <property type="component" value="Unassembled WGS sequence"/>
</dbReference>
<organism evidence="10 11">
    <name type="scientific">Suttonella indologenes</name>
    <dbReference type="NCBI Taxonomy" id="13276"/>
    <lineage>
        <taxon>Bacteria</taxon>
        <taxon>Pseudomonadati</taxon>
        <taxon>Pseudomonadota</taxon>
        <taxon>Gammaproteobacteria</taxon>
        <taxon>Cardiobacteriales</taxon>
        <taxon>Cardiobacteriaceae</taxon>
        <taxon>Suttonella</taxon>
    </lineage>
</organism>
<protein>
    <submittedName>
        <fullName evidence="10">TPR repeat-containing protein NMB0313</fullName>
    </submittedName>
</protein>
<dbReference type="Pfam" id="PF24575">
    <property type="entry name" value="TPR_Slam"/>
    <property type="match status" value="1"/>
</dbReference>
<reference evidence="10 11" key="1">
    <citation type="submission" date="2018-06" db="EMBL/GenBank/DDBJ databases">
        <authorList>
            <consortium name="Pathogen Informatics"/>
            <person name="Doyle S."/>
        </authorList>
    </citation>
    <scope>NUCLEOTIDE SEQUENCE [LARGE SCALE GENOMIC DNA]</scope>
    <source>
        <strain evidence="10 11">NCTC10717</strain>
    </source>
</reference>
<evidence type="ECO:0000256" key="7">
    <source>
        <dbReference type="ARBA" id="ARBA00023609"/>
    </source>
</evidence>
<dbReference type="EMBL" id="UHIA01000004">
    <property type="protein sequence ID" value="SUO98095.1"/>
    <property type="molecule type" value="Genomic_DNA"/>
</dbReference>
<evidence type="ECO:0000313" key="10">
    <source>
        <dbReference type="EMBL" id="SUO98095.1"/>
    </source>
</evidence>
<accession>A0A380MZU7</accession>
<keyword evidence="2" id="KW-1134">Transmembrane beta strand</keyword>
<dbReference type="NCBIfam" id="TIGR01414">
    <property type="entry name" value="autotrans_barl"/>
    <property type="match status" value="1"/>
</dbReference>
<dbReference type="GO" id="GO:0009279">
    <property type="term" value="C:cell outer membrane"/>
    <property type="evidence" value="ECO:0007669"/>
    <property type="project" value="UniProtKB-SubCell"/>
</dbReference>
<dbReference type="InterPro" id="IPR006315">
    <property type="entry name" value="OM_autotransptr_brl_dom"/>
</dbReference>
<evidence type="ECO:0000256" key="4">
    <source>
        <dbReference type="ARBA" id="ARBA00022729"/>
    </source>
</evidence>
<keyword evidence="11" id="KW-1185">Reference proteome</keyword>
<feature type="domain" description="Surface lipoprotein assembly modifier C-terminal" evidence="8">
    <location>
        <begin position="178"/>
        <end position="460"/>
    </location>
</feature>
<name>A0A380MZU7_9GAMM</name>
<keyword evidence="3" id="KW-0812">Transmembrane</keyword>
<proteinExistence type="inferred from homology"/>
<comment type="similarity">
    <text evidence="7">Belongs to the Slam family.</text>
</comment>
<dbReference type="Pfam" id="PF04575">
    <property type="entry name" value="SlipAM"/>
    <property type="match status" value="1"/>
</dbReference>
<evidence type="ECO:0000256" key="3">
    <source>
        <dbReference type="ARBA" id="ARBA00022692"/>
    </source>
</evidence>
<dbReference type="InterPro" id="IPR007655">
    <property type="entry name" value="Slam_C"/>
</dbReference>
<comment type="subcellular location">
    <subcellularLocation>
        <location evidence="1">Cell outer membrane</location>
        <topology evidence="1">Multi-pass membrane protein</topology>
    </subcellularLocation>
</comment>
<keyword evidence="4" id="KW-0732">Signal</keyword>
<keyword evidence="6" id="KW-0998">Cell outer membrane</keyword>
<evidence type="ECO:0000256" key="6">
    <source>
        <dbReference type="ARBA" id="ARBA00023237"/>
    </source>
</evidence>
<evidence type="ECO:0000259" key="8">
    <source>
        <dbReference type="Pfam" id="PF04575"/>
    </source>
</evidence>